<dbReference type="InterPro" id="IPR019199">
    <property type="entry name" value="Virulence_VapD/CRISPR_Cas2"/>
</dbReference>
<keyword evidence="8 9" id="KW-0051">Antiviral defense</keyword>
<evidence type="ECO:0000256" key="8">
    <source>
        <dbReference type="ARBA" id="ARBA00023118"/>
    </source>
</evidence>
<dbReference type="GO" id="GO:0016787">
    <property type="term" value="F:hydrolase activity"/>
    <property type="evidence" value="ECO:0007669"/>
    <property type="project" value="UniProtKB-KW"/>
</dbReference>
<accession>A0A2W2GAZ4</accession>
<evidence type="ECO:0000256" key="7">
    <source>
        <dbReference type="ARBA" id="ARBA00022842"/>
    </source>
</evidence>
<reference evidence="10 11" key="1">
    <citation type="submission" date="2018-01" db="EMBL/GenBank/DDBJ databases">
        <title>Draft genome sequence of Sphaerisporangium sp. 7K107.</title>
        <authorList>
            <person name="Sahin N."/>
            <person name="Saygin H."/>
            <person name="Ay H."/>
        </authorList>
    </citation>
    <scope>NUCLEOTIDE SEQUENCE [LARGE SCALE GENOMIC DNA]</scope>
    <source>
        <strain evidence="10 11">7K107</strain>
    </source>
</reference>
<comment type="function">
    <text evidence="9">CRISPR (clustered regularly interspaced short palindromic repeat), is an adaptive immune system that provides protection against mobile genetic elements (viruses, transposable elements and conjugative plasmids). CRISPR clusters contain sequences complementary to antecedent mobile elements and target invading nucleic acids. CRISPR clusters are transcribed and processed into CRISPR RNA (crRNA). Functions as a ssRNA-specific endoribonuclease. Involved in the integration of spacer DNA into the CRISPR cassette.</text>
</comment>
<keyword evidence="4 9" id="KW-0479">Metal-binding</keyword>
<organism evidence="10 11">
    <name type="scientific">Spongiactinospora gelatinilytica</name>
    <dbReference type="NCBI Taxonomy" id="2666298"/>
    <lineage>
        <taxon>Bacteria</taxon>
        <taxon>Bacillati</taxon>
        <taxon>Actinomycetota</taxon>
        <taxon>Actinomycetes</taxon>
        <taxon>Streptosporangiales</taxon>
        <taxon>Streptosporangiaceae</taxon>
        <taxon>Spongiactinospora</taxon>
    </lineage>
</organism>
<evidence type="ECO:0000256" key="9">
    <source>
        <dbReference type="HAMAP-Rule" id="MF_01471"/>
    </source>
</evidence>
<name>A0A2W2GAZ4_9ACTN</name>
<comment type="cofactor">
    <cofactor evidence="1 9">
        <name>Mg(2+)</name>
        <dbReference type="ChEBI" id="CHEBI:18420"/>
    </cofactor>
</comment>
<comment type="caution">
    <text evidence="10">The sequence shown here is derived from an EMBL/GenBank/DDBJ whole genome shotgun (WGS) entry which is preliminary data.</text>
</comment>
<sequence length="87" mass="10008">MFVIVVYDTLAERNPGILRTCRQYLHWVQRSVFQGELSAAQHRKLLSAIKQHIDPTYDSVLIYRTQGPHHIQTELIGQPLGNTDPIL</sequence>
<keyword evidence="7 9" id="KW-0460">Magnesium</keyword>
<dbReference type="Gene3D" id="3.30.70.240">
    <property type="match status" value="1"/>
</dbReference>
<dbReference type="CDD" id="cd09725">
    <property type="entry name" value="Cas2_I_II_III"/>
    <property type="match status" value="1"/>
</dbReference>
<dbReference type="GO" id="GO:0046872">
    <property type="term" value="F:metal ion binding"/>
    <property type="evidence" value="ECO:0007669"/>
    <property type="project" value="UniProtKB-UniRule"/>
</dbReference>
<dbReference type="GO" id="GO:0051607">
    <property type="term" value="P:defense response to virus"/>
    <property type="evidence" value="ECO:0007669"/>
    <property type="project" value="UniProtKB-UniRule"/>
</dbReference>
<evidence type="ECO:0000256" key="2">
    <source>
        <dbReference type="ARBA" id="ARBA00009959"/>
    </source>
</evidence>
<keyword evidence="6 9" id="KW-0378">Hydrolase</keyword>
<dbReference type="SUPFAM" id="SSF143430">
    <property type="entry name" value="TTP0101/SSO1404-like"/>
    <property type="match status" value="1"/>
</dbReference>
<evidence type="ECO:0000313" key="11">
    <source>
        <dbReference type="Proteomes" id="UP000248544"/>
    </source>
</evidence>
<keyword evidence="11" id="KW-1185">Reference proteome</keyword>
<evidence type="ECO:0000256" key="5">
    <source>
        <dbReference type="ARBA" id="ARBA00022759"/>
    </source>
</evidence>
<evidence type="ECO:0000256" key="3">
    <source>
        <dbReference type="ARBA" id="ARBA00022722"/>
    </source>
</evidence>
<dbReference type="AlphaFoldDB" id="A0A2W2GAZ4"/>
<dbReference type="Pfam" id="PF09827">
    <property type="entry name" value="CRISPR_Cas2"/>
    <property type="match status" value="1"/>
</dbReference>
<keyword evidence="3 9" id="KW-0540">Nuclease</keyword>
<evidence type="ECO:0000256" key="4">
    <source>
        <dbReference type="ARBA" id="ARBA00022723"/>
    </source>
</evidence>
<evidence type="ECO:0000256" key="6">
    <source>
        <dbReference type="ARBA" id="ARBA00022801"/>
    </source>
</evidence>
<comment type="similarity">
    <text evidence="2 9">Belongs to the CRISPR-associated endoribonuclease Cas2 protein family.</text>
</comment>
<dbReference type="EMBL" id="POUA01000110">
    <property type="protein sequence ID" value="PZG45173.1"/>
    <property type="molecule type" value="Genomic_DNA"/>
</dbReference>
<evidence type="ECO:0000313" key="10">
    <source>
        <dbReference type="EMBL" id="PZG45173.1"/>
    </source>
</evidence>
<dbReference type="PANTHER" id="PTHR34405">
    <property type="entry name" value="CRISPR-ASSOCIATED ENDORIBONUCLEASE CAS2"/>
    <property type="match status" value="1"/>
</dbReference>
<keyword evidence="5 9" id="KW-0255">Endonuclease</keyword>
<dbReference type="HAMAP" id="MF_01471">
    <property type="entry name" value="Cas2"/>
    <property type="match status" value="1"/>
</dbReference>
<dbReference type="InterPro" id="IPR021127">
    <property type="entry name" value="CRISPR_associated_Cas2"/>
</dbReference>
<dbReference type="NCBIfam" id="TIGR01573">
    <property type="entry name" value="cas2"/>
    <property type="match status" value="1"/>
</dbReference>
<dbReference type="GO" id="GO:0004521">
    <property type="term" value="F:RNA endonuclease activity"/>
    <property type="evidence" value="ECO:0007669"/>
    <property type="project" value="InterPro"/>
</dbReference>
<dbReference type="Proteomes" id="UP000248544">
    <property type="component" value="Unassembled WGS sequence"/>
</dbReference>
<dbReference type="EC" id="3.1.-.-" evidence="9"/>
<protein>
    <recommendedName>
        <fullName evidence="9">CRISPR-associated endoribonuclease Cas2</fullName>
        <ecNumber evidence="9">3.1.-.-</ecNumber>
    </recommendedName>
</protein>
<dbReference type="GO" id="GO:0043571">
    <property type="term" value="P:maintenance of CRISPR repeat elements"/>
    <property type="evidence" value="ECO:0007669"/>
    <property type="project" value="UniProtKB-UniRule"/>
</dbReference>
<evidence type="ECO:0000256" key="1">
    <source>
        <dbReference type="ARBA" id="ARBA00001946"/>
    </source>
</evidence>
<comment type="subunit">
    <text evidence="9">Homodimer, forms a heterotetramer with a Cas1 homodimer.</text>
</comment>
<feature type="binding site" evidence="9">
    <location>
        <position position="8"/>
    </location>
    <ligand>
        <name>Mg(2+)</name>
        <dbReference type="ChEBI" id="CHEBI:18420"/>
        <note>catalytic</note>
    </ligand>
</feature>
<proteinExistence type="inferred from homology"/>
<gene>
    <name evidence="9 10" type="primary">cas2</name>
    <name evidence="10" type="ORF">C1I98_15940</name>
</gene>